<proteinExistence type="predicted"/>
<dbReference type="Proteomes" id="UP000642829">
    <property type="component" value="Unassembled WGS sequence"/>
</dbReference>
<name>A0A8J3DL29_9BACT</name>
<sequence length="66" mass="7039">MDKITPVTVIIDPEIVVKIDRAPSGDCENQANAPSGSRLIRWSSQFSPTEANIAETASPAGNNQND</sequence>
<dbReference type="AlphaFoldDB" id="A0A8J3DL29"/>
<comment type="caution">
    <text evidence="1">The sequence shown here is derived from an EMBL/GenBank/DDBJ whole genome shotgun (WGS) entry which is preliminary data.</text>
</comment>
<gene>
    <name evidence="1" type="ORF">GCM10007047_32880</name>
</gene>
<keyword evidence="2" id="KW-1185">Reference proteome</keyword>
<dbReference type="EMBL" id="BMXG01000030">
    <property type="protein sequence ID" value="GHC12935.1"/>
    <property type="molecule type" value="Genomic_DNA"/>
</dbReference>
<accession>A0A8J3DL29</accession>
<evidence type="ECO:0000313" key="1">
    <source>
        <dbReference type="EMBL" id="GHC12935.1"/>
    </source>
</evidence>
<evidence type="ECO:0000313" key="2">
    <source>
        <dbReference type="Proteomes" id="UP000642829"/>
    </source>
</evidence>
<reference evidence="1" key="2">
    <citation type="submission" date="2020-09" db="EMBL/GenBank/DDBJ databases">
        <authorList>
            <person name="Sun Q."/>
            <person name="Kim S."/>
        </authorList>
    </citation>
    <scope>NUCLEOTIDE SEQUENCE</scope>
    <source>
        <strain evidence="1">KCTC 12870</strain>
    </source>
</reference>
<protein>
    <submittedName>
        <fullName evidence="1">Uncharacterized protein</fullName>
    </submittedName>
</protein>
<organism evidence="1 2">
    <name type="scientific">Cerasicoccus arenae</name>
    <dbReference type="NCBI Taxonomy" id="424488"/>
    <lineage>
        <taxon>Bacteria</taxon>
        <taxon>Pseudomonadati</taxon>
        <taxon>Verrucomicrobiota</taxon>
        <taxon>Opitutia</taxon>
        <taxon>Puniceicoccales</taxon>
        <taxon>Cerasicoccaceae</taxon>
        <taxon>Cerasicoccus</taxon>
    </lineage>
</organism>
<reference evidence="1" key="1">
    <citation type="journal article" date="2014" name="Int. J. Syst. Evol. Microbiol.">
        <title>Complete genome sequence of Corynebacterium casei LMG S-19264T (=DSM 44701T), isolated from a smear-ripened cheese.</title>
        <authorList>
            <consortium name="US DOE Joint Genome Institute (JGI-PGF)"/>
            <person name="Walter F."/>
            <person name="Albersmeier A."/>
            <person name="Kalinowski J."/>
            <person name="Ruckert C."/>
        </authorList>
    </citation>
    <scope>NUCLEOTIDE SEQUENCE</scope>
    <source>
        <strain evidence="1">KCTC 12870</strain>
    </source>
</reference>